<dbReference type="PANTHER" id="PTHR39173">
    <property type="entry name" value="ACETYLTRANSFERASE"/>
    <property type="match status" value="1"/>
</dbReference>
<dbReference type="InterPro" id="IPR000182">
    <property type="entry name" value="GNAT_dom"/>
</dbReference>
<dbReference type="PANTHER" id="PTHR39173:SF1">
    <property type="entry name" value="ACETYLTRANSFERASE"/>
    <property type="match status" value="1"/>
</dbReference>
<dbReference type="InterPro" id="IPR016181">
    <property type="entry name" value="Acyl_CoA_acyltransferase"/>
</dbReference>
<dbReference type="CDD" id="cd04301">
    <property type="entry name" value="NAT_SF"/>
    <property type="match status" value="1"/>
</dbReference>
<evidence type="ECO:0000259" key="1">
    <source>
        <dbReference type="PROSITE" id="PS51186"/>
    </source>
</evidence>
<feature type="domain" description="N-acetyltransferase" evidence="1">
    <location>
        <begin position="17"/>
        <end position="164"/>
    </location>
</feature>
<evidence type="ECO:0000313" key="2">
    <source>
        <dbReference type="EMBL" id="GAA2734804.1"/>
    </source>
</evidence>
<proteinExistence type="predicted"/>
<name>A0ABP6H4S0_9ACTN</name>
<dbReference type="RefSeq" id="WP_344454978.1">
    <property type="nucleotide sequence ID" value="NZ_BAAATZ010000029.1"/>
</dbReference>
<dbReference type="SUPFAM" id="SSF55729">
    <property type="entry name" value="Acyl-CoA N-acyltransferases (Nat)"/>
    <property type="match status" value="1"/>
</dbReference>
<dbReference type="Proteomes" id="UP001501842">
    <property type="component" value="Unassembled WGS sequence"/>
</dbReference>
<protein>
    <submittedName>
        <fullName evidence="2">GNAT family N-acetyltransferase</fullName>
    </submittedName>
</protein>
<reference evidence="3" key="1">
    <citation type="journal article" date="2019" name="Int. J. Syst. Evol. Microbiol.">
        <title>The Global Catalogue of Microorganisms (GCM) 10K type strain sequencing project: providing services to taxonomists for standard genome sequencing and annotation.</title>
        <authorList>
            <consortium name="The Broad Institute Genomics Platform"/>
            <consortium name="The Broad Institute Genome Sequencing Center for Infectious Disease"/>
            <person name="Wu L."/>
            <person name="Ma J."/>
        </authorList>
    </citation>
    <scope>NUCLEOTIDE SEQUENCE [LARGE SCALE GENOMIC DNA]</scope>
    <source>
        <strain evidence="3">JCM 8201</strain>
    </source>
</reference>
<dbReference type="EMBL" id="BAAATZ010000029">
    <property type="protein sequence ID" value="GAA2734804.1"/>
    <property type="molecule type" value="Genomic_DNA"/>
</dbReference>
<dbReference type="Gene3D" id="3.40.630.30">
    <property type="match status" value="1"/>
</dbReference>
<comment type="caution">
    <text evidence="2">The sequence shown here is derived from an EMBL/GenBank/DDBJ whole genome shotgun (WGS) entry which is preliminary data.</text>
</comment>
<dbReference type="PROSITE" id="PS51186">
    <property type="entry name" value="GNAT"/>
    <property type="match status" value="1"/>
</dbReference>
<accession>A0ABP6H4S0</accession>
<dbReference type="Pfam" id="PF13302">
    <property type="entry name" value="Acetyltransf_3"/>
    <property type="match status" value="1"/>
</dbReference>
<gene>
    <name evidence="2" type="ORF">GCM10010439_58020</name>
</gene>
<keyword evidence="3" id="KW-1185">Reference proteome</keyword>
<evidence type="ECO:0000313" key="3">
    <source>
        <dbReference type="Proteomes" id="UP001501842"/>
    </source>
</evidence>
<organism evidence="2 3">
    <name type="scientific">Actinocorallia aurantiaca</name>
    <dbReference type="NCBI Taxonomy" id="46204"/>
    <lineage>
        <taxon>Bacteria</taxon>
        <taxon>Bacillati</taxon>
        <taxon>Actinomycetota</taxon>
        <taxon>Actinomycetes</taxon>
        <taxon>Streptosporangiales</taxon>
        <taxon>Thermomonosporaceae</taxon>
        <taxon>Actinocorallia</taxon>
    </lineage>
</organism>
<sequence length="173" mass="18566">MPELIGPTVRLHAAWLEAHEEWGPGVHEDGFGLEPGDEVESPSGFADWVTGLTGRERAGRAGCTYRWIVEDDRVLGGIALRHEPSPFGDIGYGIRPSARGRGLATWALGRMLGEARALGLDRLLLVCAVGNLASAATIERNGGVLEDVLDTELGLARRYRITLQPDQAPASTT</sequence>